<organism evidence="3">
    <name type="scientific">Perkinsus marinus (strain ATCC 50983 / TXsc)</name>
    <dbReference type="NCBI Taxonomy" id="423536"/>
    <lineage>
        <taxon>Eukaryota</taxon>
        <taxon>Sar</taxon>
        <taxon>Alveolata</taxon>
        <taxon>Perkinsozoa</taxon>
        <taxon>Perkinsea</taxon>
        <taxon>Perkinsida</taxon>
        <taxon>Perkinsidae</taxon>
        <taxon>Perkinsus</taxon>
    </lineage>
</organism>
<dbReference type="Pfam" id="PF08585">
    <property type="entry name" value="RMI1_N_C"/>
    <property type="match status" value="1"/>
</dbReference>
<keyword evidence="3" id="KW-1185">Reference proteome</keyword>
<dbReference type="Proteomes" id="UP000007800">
    <property type="component" value="Unassembled WGS sequence"/>
</dbReference>
<dbReference type="AlphaFoldDB" id="C5M1J3"/>
<dbReference type="InParanoid" id="C5M1J3"/>
<evidence type="ECO:0000313" key="2">
    <source>
        <dbReference type="EMBL" id="EEQ97149.1"/>
    </source>
</evidence>
<evidence type="ECO:0000313" key="3">
    <source>
        <dbReference type="Proteomes" id="UP000007800"/>
    </source>
</evidence>
<feature type="non-terminal residue" evidence="2">
    <location>
        <position position="83"/>
    </location>
</feature>
<dbReference type="InterPro" id="IPR042470">
    <property type="entry name" value="RMI1_N_C_sf"/>
</dbReference>
<protein>
    <recommendedName>
        <fullName evidence="1">RecQ mediated genome instability protein 1 OB-fold domain-containing protein</fullName>
    </recommendedName>
</protein>
<dbReference type="RefSeq" id="XP_002764432.1">
    <property type="nucleotide sequence ID" value="XM_002764386.1"/>
</dbReference>
<dbReference type="InterPro" id="IPR013894">
    <property type="entry name" value="RMI1_OB"/>
</dbReference>
<evidence type="ECO:0000259" key="1">
    <source>
        <dbReference type="Pfam" id="PF08585"/>
    </source>
</evidence>
<proteinExistence type="predicted"/>
<feature type="domain" description="RecQ mediated genome instability protein 1 OB-fold" evidence="1">
    <location>
        <begin position="4"/>
        <end position="76"/>
    </location>
</feature>
<sequence>MIEDFVDVSKPVKFHQLATSVSDPFGDDTDDAVIGQASDSYGRRTGGSKNRVLKMVLTDGCRSVTAIEVVPIVEIPQQLSRLP</sequence>
<accession>C5M1J3</accession>
<dbReference type="EMBL" id="GG687483">
    <property type="protein sequence ID" value="EEQ97149.1"/>
    <property type="molecule type" value="Genomic_DNA"/>
</dbReference>
<gene>
    <name evidence="2" type="ORF">Pmar_PMAR014272</name>
</gene>
<name>C5M1J3_PERM5</name>
<reference evidence="2 3" key="1">
    <citation type="submission" date="2008-07" db="EMBL/GenBank/DDBJ databases">
        <authorList>
            <person name="El-Sayed N."/>
            <person name="Caler E."/>
            <person name="Inman J."/>
            <person name="Amedeo P."/>
            <person name="Hass B."/>
            <person name="Wortman J."/>
        </authorList>
    </citation>
    <scope>NUCLEOTIDE SEQUENCE [LARGE SCALE GENOMIC DNA]</scope>
    <source>
        <strain evidence="3">ATCC 50983 / TXsc</strain>
    </source>
</reference>
<dbReference type="Gene3D" id="2.40.50.770">
    <property type="entry name" value="RecQ-mediated genome instability protein Rmi1, C-terminal domain"/>
    <property type="match status" value="1"/>
</dbReference>
<dbReference type="GeneID" id="9053492"/>